<dbReference type="InterPro" id="IPR050065">
    <property type="entry name" value="GlmU-like"/>
</dbReference>
<protein>
    <submittedName>
        <fullName evidence="4">MurNAc alpha-1-phosphate uridylyltransferase</fullName>
        <ecNumber evidence="4">2.7.7.-</ecNumber>
    </submittedName>
</protein>
<dbReference type="EMBL" id="JACIIU010000004">
    <property type="protein sequence ID" value="MBB6260702.1"/>
    <property type="molecule type" value="Genomic_DNA"/>
</dbReference>
<evidence type="ECO:0000256" key="2">
    <source>
        <dbReference type="ARBA" id="ARBA00022695"/>
    </source>
</evidence>
<evidence type="ECO:0000313" key="5">
    <source>
        <dbReference type="Proteomes" id="UP000555393"/>
    </source>
</evidence>
<evidence type="ECO:0000313" key="4">
    <source>
        <dbReference type="EMBL" id="MBB6260702.1"/>
    </source>
</evidence>
<dbReference type="PANTHER" id="PTHR43584:SF8">
    <property type="entry name" value="N-ACETYLMURAMATE ALPHA-1-PHOSPHATE URIDYLYLTRANSFERASE"/>
    <property type="match status" value="1"/>
</dbReference>
<dbReference type="InterPro" id="IPR005835">
    <property type="entry name" value="NTP_transferase_dom"/>
</dbReference>
<feature type="domain" description="Nucleotidyl transferase" evidence="3">
    <location>
        <begin position="6"/>
        <end position="150"/>
    </location>
</feature>
<dbReference type="AlphaFoldDB" id="A0A841LVY2"/>
<dbReference type="PANTHER" id="PTHR43584">
    <property type="entry name" value="NUCLEOTIDYL TRANSFERASE"/>
    <property type="match status" value="1"/>
</dbReference>
<proteinExistence type="predicted"/>
<gene>
    <name evidence="4" type="ORF">FHS77_001243</name>
</gene>
<name>A0A841LVY2_9HYPH</name>
<organism evidence="4 5">
    <name type="scientific">Paenochrobactrum gallinarii</name>
    <dbReference type="NCBI Taxonomy" id="643673"/>
    <lineage>
        <taxon>Bacteria</taxon>
        <taxon>Pseudomonadati</taxon>
        <taxon>Pseudomonadota</taxon>
        <taxon>Alphaproteobacteria</taxon>
        <taxon>Hyphomicrobiales</taxon>
        <taxon>Brucellaceae</taxon>
        <taxon>Paenochrobactrum</taxon>
    </lineage>
</organism>
<keyword evidence="5" id="KW-1185">Reference proteome</keyword>
<keyword evidence="1 4" id="KW-0808">Transferase</keyword>
<dbReference type="Pfam" id="PF00483">
    <property type="entry name" value="NTP_transferase"/>
    <property type="match status" value="1"/>
</dbReference>
<reference evidence="4 5" key="1">
    <citation type="submission" date="2020-08" db="EMBL/GenBank/DDBJ databases">
        <title>Genomic Encyclopedia of Type Strains, Phase IV (KMG-IV): sequencing the most valuable type-strain genomes for metagenomic binning, comparative biology and taxonomic classification.</title>
        <authorList>
            <person name="Goeker M."/>
        </authorList>
    </citation>
    <scope>NUCLEOTIDE SEQUENCE [LARGE SCALE GENOMIC DNA]</scope>
    <source>
        <strain evidence="4 5">DSM 22336</strain>
    </source>
</reference>
<dbReference type="RefSeq" id="WP_184221360.1">
    <property type="nucleotide sequence ID" value="NZ_JACIIU010000004.1"/>
</dbReference>
<comment type="caution">
    <text evidence="4">The sequence shown here is derived from an EMBL/GenBank/DDBJ whole genome shotgun (WGS) entry which is preliminary data.</text>
</comment>
<dbReference type="GO" id="GO:0016779">
    <property type="term" value="F:nucleotidyltransferase activity"/>
    <property type="evidence" value="ECO:0007669"/>
    <property type="project" value="UniProtKB-KW"/>
</dbReference>
<accession>A0A841LVY2</accession>
<evidence type="ECO:0000256" key="1">
    <source>
        <dbReference type="ARBA" id="ARBA00022679"/>
    </source>
</evidence>
<dbReference type="Proteomes" id="UP000555393">
    <property type="component" value="Unassembled WGS sequence"/>
</dbReference>
<dbReference type="InterPro" id="IPR029044">
    <property type="entry name" value="Nucleotide-diphossugar_trans"/>
</dbReference>
<dbReference type="CDD" id="cd06422">
    <property type="entry name" value="NTP_transferase_like_1"/>
    <property type="match status" value="1"/>
</dbReference>
<dbReference type="SUPFAM" id="SSF53448">
    <property type="entry name" value="Nucleotide-diphospho-sugar transferases"/>
    <property type="match status" value="1"/>
</dbReference>
<dbReference type="EC" id="2.7.7.-" evidence="4"/>
<evidence type="ECO:0000259" key="3">
    <source>
        <dbReference type="Pfam" id="PF00483"/>
    </source>
</evidence>
<sequence length="240" mass="26199">MNHLKKAMVLAAGLGKRMRPITDTIPKPMVKVSGKTLIDYGLDSLVEAGVGQAVVNVHYLAGILEKHLENRHDIAISISDERAELLDSAGGIINALPLLGSEAFYILNADTFWVDQQGEPANLLKMAEAFDETRMDILLMVARLDQATGYDGKGDFTLTPEARLLRRQDNDPQPVIYAGAAIIHPGIFKDAEASVSSLNRYFDHAIANKRLYAMPMHGHWITVGTPDAIEDAEKALAALN</sequence>
<dbReference type="Gene3D" id="3.90.550.10">
    <property type="entry name" value="Spore Coat Polysaccharide Biosynthesis Protein SpsA, Chain A"/>
    <property type="match status" value="1"/>
</dbReference>
<keyword evidence="2 4" id="KW-0548">Nucleotidyltransferase</keyword>